<feature type="region of interest" description="Disordered" evidence="1">
    <location>
        <begin position="897"/>
        <end position="920"/>
    </location>
</feature>
<feature type="region of interest" description="Disordered" evidence="1">
    <location>
        <begin position="537"/>
        <end position="567"/>
    </location>
</feature>
<proteinExistence type="predicted"/>
<evidence type="ECO:0000256" key="1">
    <source>
        <dbReference type="SAM" id="MobiDB-lite"/>
    </source>
</evidence>
<dbReference type="Proteomes" id="UP001140560">
    <property type="component" value="Unassembled WGS sequence"/>
</dbReference>
<feature type="compositionally biased region" description="Polar residues" evidence="1">
    <location>
        <begin position="897"/>
        <end position="909"/>
    </location>
</feature>
<keyword evidence="3" id="KW-1185">Reference proteome</keyword>
<comment type="caution">
    <text evidence="2">The sequence shown here is derived from an EMBL/GenBank/DDBJ whole genome shotgun (WGS) entry which is preliminary data.</text>
</comment>
<name>A0A9W9CM92_9PLEO</name>
<sequence>MPEVYFEACSTMETLSLSPSVERTADKRHRVSWMKRTVPLKSSALFNKAKHSEEWHQSVEATAGVLHPADSSKFPYGLLRNHTDVYLRKKGKISQADVDVRLAILIDVHQARDIGVAAAAHAMTAKSLRALLHAELNVAPGSYWGLETWLQCLIAANDGNPASVTDLEASWAHMLLPYATHGVFAAGWYLKGVSRALRKVNISNLNVLPEFLILLRRAVTDYGAQLEGLRLKCQWPEAYNAVFWMIELEGTSPAVTPPGHLLPEHIFDSQFPVWRLWAAWRPDLNRIARLSRSDSIRLSTIPHVMALDGPDVLTGTQRTLRDGLIAQYGSGKPWVRFGSLVIEVPDRTRDGLKNTLDRLAKALEAVSSGLPPHAGSKSMFTLFRGIVNQPITKEGLDIFEAAVKITYTPENDIYNSVHNLYLERDSLGGQHILALQNIVLTLEERQAEDLRGLLLCPWFLNGIEQCIGDCLVAVRTQLERHLPWTQFALEVHAFCSIVRDSTLDILETAPDLKTQLDSMPPVEQMRTILDIYTAAQSQRPTPPIQSNGRAVHLKSDDSNKQPSGGLDIARHPLEVDIEAFWILRLLKPGSITHSTQRTITTILHVWESTAEPQVDYDRRTLAILVSRNTGDDKILRCRCLTEIAQGNKLLQSPAFVKDLLDVMVQADSEPGRAIITFAMLLTDRNSTTQCWKDLLYKWLEQMTAGEMDQSAAVIEYSLRTMKAAEWLCFIRSLETLFTDRIWDTEERKFPSILQPRLLSWVTQVSRYTGTLTRLEAALGDHEAMRCILLCSEGFWKKNLLNLLESLERAEGKPAESLMHKVVGKLSATSKNDWEVTDCLFHLLKAEAEGIQVCEKIWNASQGFLEIPGLAVQSQAAERSASSRRSFVGKLVPIRSTISSQPNTSNRATPQSPPCAPTAGPLSKVDVPPSVAEVMVACCVQDDEVDALEKAAVEAVAMLLQIEVYHRTIPTGKLQEATLFWGNIEKDIIKEAERLETLQKALKIKDPQGTALLLEKLGIPDDSLLDEELLDLPADIVNVIERVGDREVELSFPLAAFTDLQRAAMGIPKAASTLLLRLSIDYSGDSPSSFCLHFNTDVDLDTLDHKPWICSEDSRLPQEHVCTSVPTAFTWQLNRLLYTELKVGNIALRDLHTFMSKILEGLGHSCISCGTSHKAGNAHLRRSIPCNFLTCAQLW</sequence>
<protein>
    <submittedName>
        <fullName evidence="2">Uncharacterized protein</fullName>
    </submittedName>
</protein>
<accession>A0A9W9CM92</accession>
<reference evidence="2" key="1">
    <citation type="submission" date="2022-10" db="EMBL/GenBank/DDBJ databases">
        <title>Tapping the CABI collections for fungal endophytes: first genome assemblies for Collariella, Neodidymelliopsis, Ascochyta clinopodiicola, Didymella pomorum, Didymosphaeria variabile, Neocosmospora piperis and Neocucurbitaria cava.</title>
        <authorList>
            <person name="Hill R."/>
        </authorList>
    </citation>
    <scope>NUCLEOTIDE SEQUENCE</scope>
    <source>
        <strain evidence="2">IMI 356814</strain>
    </source>
</reference>
<gene>
    <name evidence="2" type="ORF">N0V83_005674</name>
</gene>
<feature type="compositionally biased region" description="Polar residues" evidence="1">
    <location>
        <begin position="537"/>
        <end position="548"/>
    </location>
</feature>
<dbReference type="AlphaFoldDB" id="A0A9W9CM92"/>
<dbReference type="OrthoDB" id="109543at2759"/>
<dbReference type="EMBL" id="JAPEUY010000009">
    <property type="protein sequence ID" value="KAJ4369910.1"/>
    <property type="molecule type" value="Genomic_DNA"/>
</dbReference>
<evidence type="ECO:0000313" key="3">
    <source>
        <dbReference type="Proteomes" id="UP001140560"/>
    </source>
</evidence>
<evidence type="ECO:0000313" key="2">
    <source>
        <dbReference type="EMBL" id="KAJ4369910.1"/>
    </source>
</evidence>
<organism evidence="2 3">
    <name type="scientific">Neocucurbitaria cava</name>
    <dbReference type="NCBI Taxonomy" id="798079"/>
    <lineage>
        <taxon>Eukaryota</taxon>
        <taxon>Fungi</taxon>
        <taxon>Dikarya</taxon>
        <taxon>Ascomycota</taxon>
        <taxon>Pezizomycotina</taxon>
        <taxon>Dothideomycetes</taxon>
        <taxon>Pleosporomycetidae</taxon>
        <taxon>Pleosporales</taxon>
        <taxon>Pleosporineae</taxon>
        <taxon>Cucurbitariaceae</taxon>
        <taxon>Neocucurbitaria</taxon>
    </lineage>
</organism>